<feature type="domain" description="EF-hand" evidence="2">
    <location>
        <begin position="113"/>
        <end position="141"/>
    </location>
</feature>
<feature type="compositionally biased region" description="Low complexity" evidence="1">
    <location>
        <begin position="1"/>
        <end position="61"/>
    </location>
</feature>
<feature type="region of interest" description="Disordered" evidence="1">
    <location>
        <begin position="122"/>
        <end position="143"/>
    </location>
</feature>
<dbReference type="InterPro" id="IPR002048">
    <property type="entry name" value="EF_hand_dom"/>
</dbReference>
<reference evidence="3 4" key="2">
    <citation type="submission" date="2015-02" db="EMBL/GenBank/DDBJ databases">
        <title>The complete genome of Sphingomonas hengshuiensis sp. WHSC-8 isolated from soil of Hengshui Lake.</title>
        <authorList>
            <person name="Wei S."/>
            <person name="Guo J."/>
            <person name="Su C."/>
            <person name="Wu R."/>
            <person name="Zhang Z."/>
            <person name="Liang K."/>
            <person name="Li H."/>
            <person name="Wang T."/>
            <person name="Liu H."/>
            <person name="Zhang C."/>
            <person name="Li Z."/>
            <person name="Wang Q."/>
            <person name="Meng J."/>
        </authorList>
    </citation>
    <scope>NUCLEOTIDE SEQUENCE [LARGE SCALE GENOMIC DNA]</scope>
    <source>
        <strain evidence="3 4">WHSC-8</strain>
    </source>
</reference>
<evidence type="ECO:0000313" key="4">
    <source>
        <dbReference type="Proteomes" id="UP000032300"/>
    </source>
</evidence>
<organism evidence="3 4">
    <name type="scientific">Sphingomonas hengshuiensis</name>
    <dbReference type="NCBI Taxonomy" id="1609977"/>
    <lineage>
        <taxon>Bacteria</taxon>
        <taxon>Pseudomonadati</taxon>
        <taxon>Pseudomonadota</taxon>
        <taxon>Alphaproteobacteria</taxon>
        <taxon>Sphingomonadales</taxon>
        <taxon>Sphingomonadaceae</taxon>
        <taxon>Sphingomonas</taxon>
    </lineage>
</organism>
<protein>
    <recommendedName>
        <fullName evidence="2">EF-hand domain-containing protein</fullName>
    </recommendedName>
</protein>
<feature type="compositionally biased region" description="Basic and acidic residues" evidence="1">
    <location>
        <begin position="122"/>
        <end position="134"/>
    </location>
</feature>
<dbReference type="SUPFAM" id="SSF47473">
    <property type="entry name" value="EF-hand"/>
    <property type="match status" value="1"/>
</dbReference>
<feature type="region of interest" description="Disordered" evidence="1">
    <location>
        <begin position="1"/>
        <end position="67"/>
    </location>
</feature>
<dbReference type="SMART" id="SM00054">
    <property type="entry name" value="EFh"/>
    <property type="match status" value="2"/>
</dbReference>
<keyword evidence="4" id="KW-1185">Reference proteome</keyword>
<dbReference type="PROSITE" id="PS00018">
    <property type="entry name" value="EF_HAND_1"/>
    <property type="match status" value="2"/>
</dbReference>
<reference evidence="3 4" key="1">
    <citation type="journal article" date="2015" name="Int. J. Syst. Evol. Microbiol.">
        <title>Sphingomonas hengshuiensis sp. nov., isolated from lake wetland.</title>
        <authorList>
            <person name="Wei S."/>
            <person name="Wang T."/>
            <person name="Liu H."/>
            <person name="Zhang C."/>
            <person name="Guo J."/>
            <person name="Wang Q."/>
            <person name="Liang K."/>
            <person name="Zhang Z."/>
        </authorList>
    </citation>
    <scope>NUCLEOTIDE SEQUENCE [LARGE SCALE GENOMIC DNA]</scope>
    <source>
        <strain evidence="3 4">WHSC-8</strain>
    </source>
</reference>
<dbReference type="KEGG" id="sphi:TS85_03265"/>
<dbReference type="AlphaFoldDB" id="A0A7U5BFC2"/>
<dbReference type="InterPro" id="IPR018247">
    <property type="entry name" value="EF_Hand_1_Ca_BS"/>
</dbReference>
<proteinExistence type="predicted"/>
<evidence type="ECO:0000256" key="1">
    <source>
        <dbReference type="SAM" id="MobiDB-lite"/>
    </source>
</evidence>
<feature type="domain" description="EF-hand" evidence="2">
    <location>
        <begin position="67"/>
        <end position="95"/>
    </location>
</feature>
<accession>A0A7U5BFC2</accession>
<dbReference type="EMBL" id="CP010836">
    <property type="protein sequence ID" value="AJP74229.1"/>
    <property type="molecule type" value="Genomic_DNA"/>
</dbReference>
<name>A0A7U5BFC2_9SPHN</name>
<dbReference type="Gene3D" id="1.10.238.10">
    <property type="entry name" value="EF-hand"/>
    <property type="match status" value="1"/>
</dbReference>
<dbReference type="InterPro" id="IPR011992">
    <property type="entry name" value="EF-hand-dom_pair"/>
</dbReference>
<dbReference type="GO" id="GO:0005509">
    <property type="term" value="F:calcium ion binding"/>
    <property type="evidence" value="ECO:0007669"/>
    <property type="project" value="InterPro"/>
</dbReference>
<evidence type="ECO:0000313" key="3">
    <source>
        <dbReference type="EMBL" id="AJP74229.1"/>
    </source>
</evidence>
<gene>
    <name evidence="3" type="ORF">TS85_03265</name>
</gene>
<sequence>MDDAAAQPAADSAPMPNSSTAPAAEATQPTPSAATPDASATAGTTGAGAATSTAATPAASPDQVSQAIGRDFGTYDADANGALNQAEFGTWVSALRKASEPTFAPGSPEAQTWVGQAFAATDTDKNQSVTKEELTTFLTPKAQ</sequence>
<evidence type="ECO:0000259" key="2">
    <source>
        <dbReference type="SMART" id="SM00054"/>
    </source>
</evidence>
<dbReference type="Proteomes" id="UP000032300">
    <property type="component" value="Chromosome"/>
</dbReference>